<sequence>MDGLLSFKHFPICYTSDVAGQVDFHINNHKKQLYFQSHDGRLCAASSDNMKLVANKELEVDLQWVKNSRSPFLLEGMPDNDRMSARHPATGTCERYSLYDRFHQKNQKRPEEKLRSLNICPTLRRDMNSAVAEQFNHKNFSSKVLIVPDE</sequence>
<dbReference type="EMBL" id="JAWDJR010000009">
    <property type="protein sequence ID" value="KAK9969956.1"/>
    <property type="molecule type" value="Genomic_DNA"/>
</dbReference>
<dbReference type="Proteomes" id="UP001479290">
    <property type="component" value="Unassembled WGS sequence"/>
</dbReference>
<gene>
    <name evidence="1" type="ORF">ABG768_028097</name>
</gene>
<dbReference type="InterPro" id="IPR039598">
    <property type="entry name" value="HMGXB3"/>
</dbReference>
<keyword evidence="2" id="KW-1185">Reference proteome</keyword>
<organism evidence="1 2">
    <name type="scientific">Culter alburnus</name>
    <name type="common">Topmouth culter</name>
    <dbReference type="NCBI Taxonomy" id="194366"/>
    <lineage>
        <taxon>Eukaryota</taxon>
        <taxon>Metazoa</taxon>
        <taxon>Chordata</taxon>
        <taxon>Craniata</taxon>
        <taxon>Vertebrata</taxon>
        <taxon>Euteleostomi</taxon>
        <taxon>Actinopterygii</taxon>
        <taxon>Neopterygii</taxon>
        <taxon>Teleostei</taxon>
        <taxon>Ostariophysi</taxon>
        <taxon>Cypriniformes</taxon>
        <taxon>Xenocyprididae</taxon>
        <taxon>Xenocypridinae</taxon>
        <taxon>Culter</taxon>
    </lineage>
</organism>
<dbReference type="AlphaFoldDB" id="A0AAW2AB37"/>
<name>A0AAW2AB37_CULAL</name>
<accession>A0AAW2AB37</accession>
<comment type="caution">
    <text evidence="1">The sequence shown here is derived from an EMBL/GenBank/DDBJ whole genome shotgun (WGS) entry which is preliminary data.</text>
</comment>
<evidence type="ECO:0000313" key="1">
    <source>
        <dbReference type="EMBL" id="KAK9969956.1"/>
    </source>
</evidence>
<dbReference type="PANTHER" id="PTHR17609:SF3">
    <property type="entry name" value="SAP DOMAIN-CONTAINING PROTEIN"/>
    <property type="match status" value="1"/>
</dbReference>
<evidence type="ECO:0000313" key="2">
    <source>
        <dbReference type="Proteomes" id="UP001479290"/>
    </source>
</evidence>
<proteinExistence type="predicted"/>
<dbReference type="PANTHER" id="PTHR17609">
    <property type="entry name" value="HMG DOMAIN-CONTAINING PROTEIN 3"/>
    <property type="match status" value="1"/>
</dbReference>
<reference evidence="1 2" key="1">
    <citation type="submission" date="2024-05" db="EMBL/GenBank/DDBJ databases">
        <title>A high-quality chromosomal-level genome assembly of Topmouth culter (Culter alburnus).</title>
        <authorList>
            <person name="Zhao H."/>
        </authorList>
    </citation>
    <scope>NUCLEOTIDE SEQUENCE [LARGE SCALE GENOMIC DNA]</scope>
    <source>
        <strain evidence="1">CATC2023</strain>
        <tissue evidence="1">Muscle</tissue>
    </source>
</reference>
<protein>
    <submittedName>
        <fullName evidence="1">Uncharacterized protein</fullName>
    </submittedName>
</protein>